<proteinExistence type="inferred from homology"/>
<reference evidence="3 4" key="1">
    <citation type="submission" date="2016-10" db="EMBL/GenBank/DDBJ databases">
        <authorList>
            <person name="de Groot N.N."/>
        </authorList>
    </citation>
    <scope>NUCLEOTIDE SEQUENCE [LARGE SCALE GENOMIC DNA]</scope>
    <source>
        <strain evidence="3 4">CGMCC 1.12097</strain>
    </source>
</reference>
<evidence type="ECO:0000313" key="4">
    <source>
        <dbReference type="Proteomes" id="UP000198588"/>
    </source>
</evidence>
<comment type="similarity">
    <text evidence="1">Belongs to the CapA family.</text>
</comment>
<dbReference type="SUPFAM" id="SSF56300">
    <property type="entry name" value="Metallo-dependent phosphatases"/>
    <property type="match status" value="1"/>
</dbReference>
<dbReference type="SMART" id="SM00854">
    <property type="entry name" value="PGA_cap"/>
    <property type="match status" value="1"/>
</dbReference>
<organism evidence="3 4">
    <name type="scientific">Mesorhizobium qingshengii</name>
    <dbReference type="NCBI Taxonomy" id="1165689"/>
    <lineage>
        <taxon>Bacteria</taxon>
        <taxon>Pseudomonadati</taxon>
        <taxon>Pseudomonadota</taxon>
        <taxon>Alphaproteobacteria</taxon>
        <taxon>Hyphomicrobiales</taxon>
        <taxon>Phyllobacteriaceae</taxon>
        <taxon>Mesorhizobium</taxon>
    </lineage>
</organism>
<sequence length="355" mass="39227">MTGRGIDQILPHPCDPTLYEPNMRSALGYVDLADRKSGEIPRAAPYDYIWGDALDEIDRREPDFRIVNLETSITADGMPEAKGINYRMHPDNLGCITAAEVDCCVLANNHVADWGPNGLKDTVQALGRTGIATSGAGVNAEEAARPAVLTLAAGTRLLVFAFACPSSGVPVHWAAEIGRPGVNFLADFSRHAVQDIDRTLEQWRRPGDLVVVSIHWGLNWGYDIPNGHRNFAHSLVDEAGVDVVHGHSSHHPLGIEVHAGKPILYGCGDFINDYEGISGYEAFRPDLALGYFLDIDDRTRRLRAIEMVPFHLRKFRLERASRADAGWLGTMLDRECRRFGHTVRLTEDDALALSW</sequence>
<dbReference type="EMBL" id="FMXM01000002">
    <property type="protein sequence ID" value="SDA38695.1"/>
    <property type="molecule type" value="Genomic_DNA"/>
</dbReference>
<dbReference type="STRING" id="1165689.SAMN02927914_00061"/>
<accession>A0A1G5V124</accession>
<dbReference type="Proteomes" id="UP000198588">
    <property type="component" value="Unassembled WGS sequence"/>
</dbReference>
<dbReference type="AlphaFoldDB" id="A0A1G5V124"/>
<evidence type="ECO:0000256" key="1">
    <source>
        <dbReference type="ARBA" id="ARBA00005662"/>
    </source>
</evidence>
<dbReference type="PANTHER" id="PTHR33393">
    <property type="entry name" value="POLYGLUTAMINE SYNTHESIS ACCESSORY PROTEIN RV0574C-RELATED"/>
    <property type="match status" value="1"/>
</dbReference>
<dbReference type="InterPro" id="IPR019079">
    <property type="entry name" value="Capsule_synth_CapA"/>
</dbReference>
<protein>
    <submittedName>
        <fullName evidence="3">Poly-gamma-glutamate synthesis protein (Capsule biosynthesis protein)</fullName>
    </submittedName>
</protein>
<gene>
    <name evidence="3" type="ORF">SAMN02927914_00061</name>
</gene>
<dbReference type="Gene3D" id="3.60.21.10">
    <property type="match status" value="1"/>
</dbReference>
<name>A0A1G5V124_9HYPH</name>
<dbReference type="PANTHER" id="PTHR33393:SF11">
    <property type="entry name" value="POLYGLUTAMINE SYNTHESIS ACCESSORY PROTEIN RV0574C-RELATED"/>
    <property type="match status" value="1"/>
</dbReference>
<dbReference type="InterPro" id="IPR052169">
    <property type="entry name" value="CW_Biosynth-Accessory"/>
</dbReference>
<evidence type="ECO:0000313" key="3">
    <source>
        <dbReference type="EMBL" id="SDA38695.1"/>
    </source>
</evidence>
<dbReference type="InterPro" id="IPR029052">
    <property type="entry name" value="Metallo-depent_PP-like"/>
</dbReference>
<dbReference type="Pfam" id="PF09587">
    <property type="entry name" value="PGA_cap"/>
    <property type="match status" value="1"/>
</dbReference>
<evidence type="ECO:0000259" key="2">
    <source>
        <dbReference type="SMART" id="SM00854"/>
    </source>
</evidence>
<dbReference type="CDD" id="cd07381">
    <property type="entry name" value="MPP_CapA"/>
    <property type="match status" value="1"/>
</dbReference>
<feature type="domain" description="Capsule synthesis protein CapA" evidence="2">
    <location>
        <begin position="1"/>
        <end position="274"/>
    </location>
</feature>